<dbReference type="SUPFAM" id="SSF54001">
    <property type="entry name" value="Cysteine proteinases"/>
    <property type="match status" value="1"/>
</dbReference>
<evidence type="ECO:0000256" key="7">
    <source>
        <dbReference type="SAM" id="MobiDB-lite"/>
    </source>
</evidence>
<keyword evidence="11" id="KW-1185">Reference proteome</keyword>
<keyword evidence="5" id="KW-0788">Thiol protease</keyword>
<dbReference type="OrthoDB" id="5244330at2"/>
<evidence type="ECO:0000256" key="8">
    <source>
        <dbReference type="SAM" id="SignalP"/>
    </source>
</evidence>
<dbReference type="EMBL" id="QIBX01000033">
    <property type="protein sequence ID" value="RNL37234.1"/>
    <property type="molecule type" value="Genomic_DNA"/>
</dbReference>
<keyword evidence="2" id="KW-0645">Protease</keyword>
<dbReference type="PROSITE" id="PS51318">
    <property type="entry name" value="TAT"/>
    <property type="match status" value="1"/>
</dbReference>
<feature type="domain" description="NlpC/P60" evidence="9">
    <location>
        <begin position="294"/>
        <end position="411"/>
    </location>
</feature>
<dbReference type="PROSITE" id="PS51935">
    <property type="entry name" value="NLPC_P60"/>
    <property type="match status" value="1"/>
</dbReference>
<dbReference type="InterPro" id="IPR038765">
    <property type="entry name" value="Papain-like_cys_pep_sf"/>
</dbReference>
<feature type="chain" id="PRO_5018030755" evidence="8">
    <location>
        <begin position="34"/>
        <end position="411"/>
    </location>
</feature>
<keyword evidence="3 8" id="KW-0732">Signal</keyword>
<evidence type="ECO:0000313" key="10">
    <source>
        <dbReference type="EMBL" id="RNL37234.1"/>
    </source>
</evidence>
<reference evidence="11" key="1">
    <citation type="submission" date="2018-05" db="EMBL/GenBank/DDBJ databases">
        <title>Genome Sequencing of selected type strains of the family Eggerthellaceae.</title>
        <authorList>
            <person name="Danylec N."/>
            <person name="Stoll D.A."/>
            <person name="Doetsch A."/>
            <person name="Huch M."/>
        </authorList>
    </citation>
    <scope>NUCLEOTIDE SEQUENCE [LARGE SCALE GENOMIC DNA]</scope>
    <source>
        <strain evidence="11">DSM 24851</strain>
    </source>
</reference>
<dbReference type="PANTHER" id="PTHR47053">
    <property type="entry name" value="MUREIN DD-ENDOPEPTIDASE MEPH-RELATED"/>
    <property type="match status" value="1"/>
</dbReference>
<dbReference type="InterPro" id="IPR057309">
    <property type="entry name" value="PcsB_CC"/>
</dbReference>
<feature type="signal peptide" evidence="8">
    <location>
        <begin position="1"/>
        <end position="33"/>
    </location>
</feature>
<evidence type="ECO:0000256" key="3">
    <source>
        <dbReference type="ARBA" id="ARBA00022729"/>
    </source>
</evidence>
<name>A0A3N0AR83_9ACTN</name>
<dbReference type="PANTHER" id="PTHR47053:SF1">
    <property type="entry name" value="MUREIN DD-ENDOPEPTIDASE MEPH-RELATED"/>
    <property type="match status" value="1"/>
</dbReference>
<sequence>MTTTNAHLTRRAFLGGAAAFGVASLAVPHSAFADELTSSEVQAQADEARSKLDAMRVQLGKASDSYNAALEEHDTATAKMDEAQKKIDENTAKISELQESLGGRARGMYRDGQITFLDVLLGSSSFDDFLKNWDTLQTLNDADADMVSQTKTLREDNEKQKAEYESQAQLAQQKMDEASAAQAEAEQLVEQYQAEVDSLDAQVAELLEEEQRAAEEKAAAEAAAAAEEAASSNGGSSGGADSSGEEDSSGGESDGGSDGGSAGGGSTGGGTSNGGSSGGSSSGGGSSSSGGGSSSYGSAVLAVAQAQIGVPYVWGGKTPAGFDCSGLTRYCWLNGAGIEIGGYTGAQYASADWIGSVSEAQIGDVLYTDGHVGICASSGGGSYIHAPQPGQTVCYQSSSWWNPWYAALRWY</sequence>
<evidence type="ECO:0000256" key="6">
    <source>
        <dbReference type="SAM" id="Coils"/>
    </source>
</evidence>
<protein>
    <submittedName>
        <fullName evidence="10">Hydrolase</fullName>
    </submittedName>
</protein>
<comment type="caution">
    <text evidence="10">The sequence shown here is derived from an EMBL/GenBank/DDBJ whole genome shotgun (WGS) entry which is preliminary data.</text>
</comment>
<comment type="similarity">
    <text evidence="1">Belongs to the peptidase C40 family.</text>
</comment>
<dbReference type="GO" id="GO:0008234">
    <property type="term" value="F:cysteine-type peptidase activity"/>
    <property type="evidence" value="ECO:0007669"/>
    <property type="project" value="UniProtKB-KW"/>
</dbReference>
<dbReference type="GO" id="GO:0006508">
    <property type="term" value="P:proteolysis"/>
    <property type="evidence" value="ECO:0007669"/>
    <property type="project" value="UniProtKB-KW"/>
</dbReference>
<dbReference type="Pfam" id="PF24568">
    <property type="entry name" value="CC_PcsB"/>
    <property type="match status" value="1"/>
</dbReference>
<dbReference type="RefSeq" id="WP_123209804.1">
    <property type="nucleotide sequence ID" value="NZ_JBHTHO010000056.1"/>
</dbReference>
<evidence type="ECO:0000256" key="4">
    <source>
        <dbReference type="ARBA" id="ARBA00022801"/>
    </source>
</evidence>
<evidence type="ECO:0000256" key="5">
    <source>
        <dbReference type="ARBA" id="ARBA00022807"/>
    </source>
</evidence>
<dbReference type="Pfam" id="PF00877">
    <property type="entry name" value="NLPC_P60"/>
    <property type="match status" value="1"/>
</dbReference>
<dbReference type="Gene3D" id="3.90.1720.10">
    <property type="entry name" value="endopeptidase domain like (from Nostoc punctiforme)"/>
    <property type="match status" value="1"/>
</dbReference>
<feature type="compositionally biased region" description="Basic and acidic residues" evidence="7">
    <location>
        <begin position="210"/>
        <end position="219"/>
    </location>
</feature>
<feature type="coiled-coil region" evidence="6">
    <location>
        <begin position="38"/>
        <end position="100"/>
    </location>
</feature>
<keyword evidence="4 10" id="KW-0378">Hydrolase</keyword>
<keyword evidence="6" id="KW-0175">Coiled coil</keyword>
<organism evidence="10 11">
    <name type="scientific">Slackia equolifaciens</name>
    <dbReference type="NCBI Taxonomy" id="498718"/>
    <lineage>
        <taxon>Bacteria</taxon>
        <taxon>Bacillati</taxon>
        <taxon>Actinomycetota</taxon>
        <taxon>Coriobacteriia</taxon>
        <taxon>Eggerthellales</taxon>
        <taxon>Eggerthellaceae</taxon>
        <taxon>Slackia</taxon>
    </lineage>
</organism>
<evidence type="ECO:0000256" key="2">
    <source>
        <dbReference type="ARBA" id="ARBA00022670"/>
    </source>
</evidence>
<gene>
    <name evidence="10" type="ORF">DMP06_11170</name>
</gene>
<feature type="region of interest" description="Disordered" evidence="7">
    <location>
        <begin position="210"/>
        <end position="291"/>
    </location>
</feature>
<proteinExistence type="inferred from homology"/>
<accession>A0A3N0AR83</accession>
<feature type="compositionally biased region" description="Gly residues" evidence="7">
    <location>
        <begin position="252"/>
        <end position="291"/>
    </location>
</feature>
<dbReference type="InterPro" id="IPR000064">
    <property type="entry name" value="NLP_P60_dom"/>
</dbReference>
<dbReference type="Gene3D" id="6.10.250.3150">
    <property type="match status" value="1"/>
</dbReference>
<dbReference type="AlphaFoldDB" id="A0A3N0AR83"/>
<evidence type="ECO:0000313" key="11">
    <source>
        <dbReference type="Proteomes" id="UP000269591"/>
    </source>
</evidence>
<evidence type="ECO:0000259" key="9">
    <source>
        <dbReference type="PROSITE" id="PS51935"/>
    </source>
</evidence>
<dbReference type="InterPro" id="IPR006311">
    <property type="entry name" value="TAT_signal"/>
</dbReference>
<evidence type="ECO:0000256" key="1">
    <source>
        <dbReference type="ARBA" id="ARBA00007074"/>
    </source>
</evidence>
<dbReference type="InterPro" id="IPR051202">
    <property type="entry name" value="Peptidase_C40"/>
</dbReference>
<feature type="compositionally biased region" description="Low complexity" evidence="7">
    <location>
        <begin position="220"/>
        <end position="242"/>
    </location>
</feature>
<dbReference type="Proteomes" id="UP000269591">
    <property type="component" value="Unassembled WGS sequence"/>
</dbReference>